<reference evidence="2 3" key="1">
    <citation type="submission" date="2024-06" db="EMBL/GenBank/DDBJ databases">
        <title>A chromosome-level genome assembly of beet webworm, Loxostege sticticalis.</title>
        <authorList>
            <person name="Zhang Y."/>
        </authorList>
    </citation>
    <scope>NUCLEOTIDE SEQUENCE [LARGE SCALE GENOMIC DNA]</scope>
    <source>
        <strain evidence="2">AQ028</strain>
        <tissue evidence="2">Male pupae</tissue>
    </source>
</reference>
<dbReference type="InterPro" id="IPR009832">
    <property type="entry name" value="DUF1397"/>
</dbReference>
<feature type="signal peptide" evidence="1">
    <location>
        <begin position="1"/>
        <end position="19"/>
    </location>
</feature>
<dbReference type="Proteomes" id="UP001549921">
    <property type="component" value="Unassembled WGS sequence"/>
</dbReference>
<evidence type="ECO:0000256" key="1">
    <source>
        <dbReference type="SAM" id="SignalP"/>
    </source>
</evidence>
<protein>
    <recommendedName>
        <fullName evidence="4">DUF19 domain-containing protein</fullName>
    </recommendedName>
</protein>
<dbReference type="EMBL" id="JBEDNZ010000007">
    <property type="protein sequence ID" value="KAL0840147.1"/>
    <property type="molecule type" value="Genomic_DNA"/>
</dbReference>
<feature type="chain" id="PRO_5044763618" description="DUF19 domain-containing protein" evidence="1">
    <location>
        <begin position="20"/>
        <end position="256"/>
    </location>
</feature>
<dbReference type="Pfam" id="PF07165">
    <property type="entry name" value="DUF1397"/>
    <property type="match status" value="1"/>
</dbReference>
<evidence type="ECO:0000313" key="3">
    <source>
        <dbReference type="Proteomes" id="UP001549921"/>
    </source>
</evidence>
<name>A0ABD0T9U7_LOXSC</name>
<comment type="caution">
    <text evidence="2">The sequence shown here is derived from an EMBL/GenBank/DDBJ whole genome shotgun (WGS) entry which is preliminary data.</text>
</comment>
<sequence length="256" mass="28907">MWKIIFLTLFAVAFAGVSQFHLKGIPRRRLRVSLEEECEKYSHKSTADRTYDAVMTAVGCLYSDSAITDSFSKLSNINSSETFLVAARAVCSQRQKILPCYRTLLEVFTPCAPPSVKQQIENMQTSFEKLAEFVCNDDCRTLRSFIDDGGFDCLDSKDDQLTHCTANMTDLTVDLPEDTTTFAAIDTCFRYDSMVSCLNEELKSCFTKSTSNFFNSLFTQFRQGTYCHVTLPLEKDEDLNKATTEDGSEAVEENKL</sequence>
<dbReference type="PANTHER" id="PTHR20997">
    <property type="entry name" value="EG:BACR42I17.2 PROTEIN-RELATED"/>
    <property type="match status" value="1"/>
</dbReference>
<evidence type="ECO:0000313" key="2">
    <source>
        <dbReference type="EMBL" id="KAL0840147.1"/>
    </source>
</evidence>
<dbReference type="PANTHER" id="PTHR20997:SF2">
    <property type="entry name" value="EG:BACR42I17.2 PROTEIN-RELATED"/>
    <property type="match status" value="1"/>
</dbReference>
<proteinExistence type="predicted"/>
<organism evidence="2 3">
    <name type="scientific">Loxostege sticticalis</name>
    <name type="common">Beet webworm moth</name>
    <dbReference type="NCBI Taxonomy" id="481309"/>
    <lineage>
        <taxon>Eukaryota</taxon>
        <taxon>Metazoa</taxon>
        <taxon>Ecdysozoa</taxon>
        <taxon>Arthropoda</taxon>
        <taxon>Hexapoda</taxon>
        <taxon>Insecta</taxon>
        <taxon>Pterygota</taxon>
        <taxon>Neoptera</taxon>
        <taxon>Endopterygota</taxon>
        <taxon>Lepidoptera</taxon>
        <taxon>Glossata</taxon>
        <taxon>Ditrysia</taxon>
        <taxon>Pyraloidea</taxon>
        <taxon>Crambidae</taxon>
        <taxon>Pyraustinae</taxon>
        <taxon>Loxostege</taxon>
    </lineage>
</organism>
<keyword evidence="1" id="KW-0732">Signal</keyword>
<dbReference type="AlphaFoldDB" id="A0ABD0T9U7"/>
<evidence type="ECO:0008006" key="4">
    <source>
        <dbReference type="Google" id="ProtNLM"/>
    </source>
</evidence>
<accession>A0ABD0T9U7</accession>
<gene>
    <name evidence="2" type="ORF">ABMA28_015447</name>
</gene>